<reference evidence="1 2" key="1">
    <citation type="journal article" date="2021" name="Elife">
        <title>Chloroplast acquisition without the gene transfer in kleptoplastic sea slugs, Plakobranchus ocellatus.</title>
        <authorList>
            <person name="Maeda T."/>
            <person name="Takahashi S."/>
            <person name="Yoshida T."/>
            <person name="Shimamura S."/>
            <person name="Takaki Y."/>
            <person name="Nagai Y."/>
            <person name="Toyoda A."/>
            <person name="Suzuki Y."/>
            <person name="Arimoto A."/>
            <person name="Ishii H."/>
            <person name="Satoh N."/>
            <person name="Nishiyama T."/>
            <person name="Hasebe M."/>
            <person name="Maruyama T."/>
            <person name="Minagawa J."/>
            <person name="Obokata J."/>
            <person name="Shigenobu S."/>
        </authorList>
    </citation>
    <scope>NUCLEOTIDE SEQUENCE [LARGE SCALE GENOMIC DNA]</scope>
</reference>
<protein>
    <submittedName>
        <fullName evidence="1">Uncharacterized protein</fullName>
    </submittedName>
</protein>
<keyword evidence="2" id="KW-1185">Reference proteome</keyword>
<organism evidence="1 2">
    <name type="scientific">Plakobranchus ocellatus</name>
    <dbReference type="NCBI Taxonomy" id="259542"/>
    <lineage>
        <taxon>Eukaryota</taxon>
        <taxon>Metazoa</taxon>
        <taxon>Spiralia</taxon>
        <taxon>Lophotrochozoa</taxon>
        <taxon>Mollusca</taxon>
        <taxon>Gastropoda</taxon>
        <taxon>Heterobranchia</taxon>
        <taxon>Euthyneura</taxon>
        <taxon>Panpulmonata</taxon>
        <taxon>Sacoglossa</taxon>
        <taxon>Placobranchoidea</taxon>
        <taxon>Plakobranchidae</taxon>
        <taxon>Plakobranchus</taxon>
    </lineage>
</organism>
<proteinExistence type="predicted"/>
<dbReference type="AlphaFoldDB" id="A0AAV4AP52"/>
<dbReference type="Gene3D" id="2.130.10.10">
    <property type="entry name" value="YVTN repeat-like/Quinoprotein amine dehydrogenase"/>
    <property type="match status" value="1"/>
</dbReference>
<evidence type="ECO:0000313" key="1">
    <source>
        <dbReference type="EMBL" id="GFO07979.1"/>
    </source>
</evidence>
<gene>
    <name evidence="1" type="ORF">PoB_003448400</name>
</gene>
<accession>A0AAV4AP52</accession>
<dbReference type="InterPro" id="IPR015943">
    <property type="entry name" value="WD40/YVTN_repeat-like_dom_sf"/>
</dbReference>
<sequence>MAARSETSLQEKVEILESLGENFVDKVKNYLSAVKEAITAGTADIAEEIFQLAVEFLTQDLPRQACSATDSQARDNEGDVTKLRVGAADSKRIKDKIDGLKNELQALDSETKERIIDLSEVSKENSNAVKSLQKLLSFMRQNNQAAVAITPSPTAVSTPDISGPLEEVRQRSTFSATVATDPDIPEIQDVQLLPGGRILVSDGRHMRWKLFDIEGKHIHTLECRDTPKRLAVIESASDCHTAAVTLPDCRRIYILEVTADNIEVKETVRTAKQYEPVAAVNKLALAVGCNEDFYSTIDLIDLQGRFLRQIGSGMMLLYMDITKDSHLVLSDVLSNTIAIRHTNTGRVVFSNVGLLSL</sequence>
<dbReference type="Proteomes" id="UP000735302">
    <property type="component" value="Unassembled WGS sequence"/>
</dbReference>
<name>A0AAV4AP52_9GAST</name>
<dbReference type="InterPro" id="IPR011044">
    <property type="entry name" value="Quino_amine_DH_bsu"/>
</dbReference>
<evidence type="ECO:0000313" key="2">
    <source>
        <dbReference type="Proteomes" id="UP000735302"/>
    </source>
</evidence>
<dbReference type="EMBL" id="BLXT01003924">
    <property type="protein sequence ID" value="GFO07979.1"/>
    <property type="molecule type" value="Genomic_DNA"/>
</dbReference>
<dbReference type="SUPFAM" id="SSF50969">
    <property type="entry name" value="YVTN repeat-like/Quinoprotein amine dehydrogenase"/>
    <property type="match status" value="1"/>
</dbReference>
<comment type="caution">
    <text evidence="1">The sequence shown here is derived from an EMBL/GenBank/DDBJ whole genome shotgun (WGS) entry which is preliminary data.</text>
</comment>